<evidence type="ECO:0000313" key="2">
    <source>
        <dbReference type="Proteomes" id="UP000595437"/>
    </source>
</evidence>
<organism evidence="1 2">
    <name type="scientific">Caligus rogercresseyi</name>
    <name type="common">Sea louse</name>
    <dbReference type="NCBI Taxonomy" id="217165"/>
    <lineage>
        <taxon>Eukaryota</taxon>
        <taxon>Metazoa</taxon>
        <taxon>Ecdysozoa</taxon>
        <taxon>Arthropoda</taxon>
        <taxon>Crustacea</taxon>
        <taxon>Multicrustacea</taxon>
        <taxon>Hexanauplia</taxon>
        <taxon>Copepoda</taxon>
        <taxon>Siphonostomatoida</taxon>
        <taxon>Caligidae</taxon>
        <taxon>Caligus</taxon>
    </lineage>
</organism>
<evidence type="ECO:0000313" key="1">
    <source>
        <dbReference type="EMBL" id="QQP53381.1"/>
    </source>
</evidence>
<gene>
    <name evidence="1" type="ORF">FKW44_005847</name>
</gene>
<dbReference type="GO" id="GO:0005777">
    <property type="term" value="C:peroxisome"/>
    <property type="evidence" value="ECO:0007669"/>
    <property type="project" value="InterPro"/>
</dbReference>
<name>A0A7T8KCJ8_CALRO</name>
<dbReference type="OrthoDB" id="6378469at2759"/>
<accession>A0A7T8KCJ8</accession>
<dbReference type="PANTHER" id="PTHR14918">
    <property type="entry name" value="KICSTOR COMPLEX PROTEIN SZT2"/>
    <property type="match status" value="1"/>
</dbReference>
<protein>
    <submittedName>
        <fullName evidence="1">Uncharacterized protein</fullName>
    </submittedName>
</protein>
<dbReference type="Proteomes" id="UP000595437">
    <property type="component" value="Chromosome 4"/>
</dbReference>
<sequence length="97" mass="11171">MEDSEEDSILEAEQIYVLMKKDFRLSRNTRAQWYFNHLDSVIRVSKYESIHDFSGELDVVSVVPKDPDSDWDWDIVTSTPTASTPAPWCSSWLNATA</sequence>
<proteinExistence type="predicted"/>
<keyword evidence="2" id="KW-1185">Reference proteome</keyword>
<reference evidence="2" key="1">
    <citation type="submission" date="2021-01" db="EMBL/GenBank/DDBJ databases">
        <title>Caligus Genome Assembly.</title>
        <authorList>
            <person name="Gallardo-Escarate C."/>
        </authorList>
    </citation>
    <scope>NUCLEOTIDE SEQUENCE [LARGE SCALE GENOMIC DNA]</scope>
</reference>
<dbReference type="PANTHER" id="PTHR14918:SF3">
    <property type="entry name" value="KICSTOR COMPLEX PROTEIN SZT2"/>
    <property type="match status" value="1"/>
</dbReference>
<dbReference type="EMBL" id="CP045893">
    <property type="protein sequence ID" value="QQP53381.1"/>
    <property type="molecule type" value="Genomic_DNA"/>
</dbReference>
<dbReference type="InterPro" id="IPR033228">
    <property type="entry name" value="SZT2"/>
</dbReference>
<dbReference type="AlphaFoldDB" id="A0A7T8KCJ8"/>